<reference evidence="1 2" key="1">
    <citation type="submission" date="2018-06" db="EMBL/GenBank/DDBJ databases">
        <title>Genomic Encyclopedia of Archaeal and Bacterial Type Strains, Phase II (KMG-II): from individual species to whole genera.</title>
        <authorList>
            <person name="Goeker M."/>
        </authorList>
    </citation>
    <scope>NUCLEOTIDE SEQUENCE [LARGE SCALE GENOMIC DNA]</scope>
    <source>
        <strain evidence="1 2">DSM 23857</strain>
    </source>
</reference>
<dbReference type="AlphaFoldDB" id="A0A327R340"/>
<dbReference type="EMBL" id="QLLL01000001">
    <property type="protein sequence ID" value="RAJ11130.1"/>
    <property type="molecule type" value="Genomic_DNA"/>
</dbReference>
<dbReference type="RefSeq" id="WP_111596226.1">
    <property type="nucleotide sequence ID" value="NZ_QLLL01000001.1"/>
</dbReference>
<comment type="caution">
    <text evidence="1">The sequence shown here is derived from an EMBL/GenBank/DDBJ whole genome shotgun (WGS) entry which is preliminary data.</text>
</comment>
<keyword evidence="2" id="KW-1185">Reference proteome</keyword>
<evidence type="ECO:0000313" key="2">
    <source>
        <dbReference type="Proteomes" id="UP000249547"/>
    </source>
</evidence>
<name>A0A327R340_9BACT</name>
<gene>
    <name evidence="1" type="ORF">LX64_00738</name>
</gene>
<protein>
    <submittedName>
        <fullName evidence="1">Uncharacterized protein</fullName>
    </submittedName>
</protein>
<accession>A0A327R340</accession>
<sequence length="60" mass="6982">MTAKNYDLLMAALVRQKEAILSSQEAMQRIYDEYKLGEIFTEKLQANNKTRKKISSKSKQ</sequence>
<organism evidence="1 2">
    <name type="scientific">Chitinophaga skermanii</name>
    <dbReference type="NCBI Taxonomy" id="331697"/>
    <lineage>
        <taxon>Bacteria</taxon>
        <taxon>Pseudomonadati</taxon>
        <taxon>Bacteroidota</taxon>
        <taxon>Chitinophagia</taxon>
        <taxon>Chitinophagales</taxon>
        <taxon>Chitinophagaceae</taxon>
        <taxon>Chitinophaga</taxon>
    </lineage>
</organism>
<proteinExistence type="predicted"/>
<evidence type="ECO:0000313" key="1">
    <source>
        <dbReference type="EMBL" id="RAJ11130.1"/>
    </source>
</evidence>
<dbReference type="Proteomes" id="UP000249547">
    <property type="component" value="Unassembled WGS sequence"/>
</dbReference>